<proteinExistence type="predicted"/>
<sequence>MACTAPFLLPGDAHISNELTAEGSENGHSELRKPSTRKVARKRKATDCQSNAKKQKSIDWEFGMFDDMFYKGDGSTSDDIPKGNSGPGIAKKLIKKPRTTVTILIH</sequence>
<dbReference type="EMBL" id="CBME010000939">
    <property type="protein sequence ID" value="CEG02828.1"/>
    <property type="molecule type" value="Genomic_DNA"/>
</dbReference>
<protein>
    <submittedName>
        <fullName evidence="2">WGS project CBME000000000 data, contig CS3487_c000944</fullName>
    </submittedName>
</protein>
<evidence type="ECO:0000313" key="2">
    <source>
        <dbReference type="EMBL" id="CEG02828.1"/>
    </source>
</evidence>
<name>A0A096PCS1_FUSPS</name>
<evidence type="ECO:0000256" key="1">
    <source>
        <dbReference type="SAM" id="MobiDB-lite"/>
    </source>
</evidence>
<feature type="region of interest" description="Disordered" evidence="1">
    <location>
        <begin position="21"/>
        <end position="54"/>
    </location>
</feature>
<reference evidence="2" key="1">
    <citation type="submission" date="2013-05" db="EMBL/GenBank/DDBJ databases">
        <title>Draft genome sequences of six wheat associated Fusarium spp. isolates.</title>
        <authorList>
            <person name="Moolhuijzen P.M."/>
            <person name="Manners J.M."/>
            <person name="Wilcox S."/>
            <person name="Bellgard M.I."/>
            <person name="Gardiner D.M."/>
        </authorList>
    </citation>
    <scope>NUCLEOTIDE SEQUENCE</scope>
    <source>
        <strain evidence="2">CS3487</strain>
        <strain evidence="2">CS3487</strain>
    </source>
</reference>
<accession>A0A096PCS1</accession>
<organism evidence="2">
    <name type="scientific">Fusarium pseudograminearum CS3487</name>
    <dbReference type="NCBI Taxonomy" id="1318458"/>
    <lineage>
        <taxon>Eukaryota</taxon>
        <taxon>Fungi</taxon>
        <taxon>Dikarya</taxon>
        <taxon>Ascomycota</taxon>
        <taxon>Pezizomycotina</taxon>
        <taxon>Sordariomycetes</taxon>
        <taxon>Hypocreomycetidae</taxon>
        <taxon>Hypocreales</taxon>
        <taxon>Nectriaceae</taxon>
        <taxon>Fusarium</taxon>
    </lineage>
</organism>
<dbReference type="AlphaFoldDB" id="A0A096PCS1"/>
<gene>
    <name evidence="2" type="ORF">BN848_0058880</name>
</gene>
<comment type="caution">
    <text evidence="2">The sequence shown here is derived from an EMBL/GenBank/DDBJ whole genome shotgun (WGS) entry which is preliminary data.</text>
</comment>
<feature type="compositionally biased region" description="Basic residues" evidence="1">
    <location>
        <begin position="34"/>
        <end position="44"/>
    </location>
</feature>